<dbReference type="STRING" id="8010.ENSELUP00000040573"/>
<evidence type="ECO:0000256" key="2">
    <source>
        <dbReference type="SAM" id="MobiDB-lite"/>
    </source>
</evidence>
<dbReference type="InterPro" id="IPR040210">
    <property type="entry name" value="Cep85/Cep85L"/>
</dbReference>
<dbReference type="GeneTree" id="ENSGT00620000087993"/>
<organism evidence="3 4">
    <name type="scientific">Esox lucius</name>
    <name type="common">Northern pike</name>
    <dbReference type="NCBI Taxonomy" id="8010"/>
    <lineage>
        <taxon>Eukaryota</taxon>
        <taxon>Metazoa</taxon>
        <taxon>Chordata</taxon>
        <taxon>Craniata</taxon>
        <taxon>Vertebrata</taxon>
        <taxon>Euteleostomi</taxon>
        <taxon>Actinopterygii</taxon>
        <taxon>Neopterygii</taxon>
        <taxon>Teleostei</taxon>
        <taxon>Protacanthopterygii</taxon>
        <taxon>Esociformes</taxon>
        <taxon>Esocidae</taxon>
        <taxon>Esox</taxon>
    </lineage>
</organism>
<feature type="compositionally biased region" description="Low complexity" evidence="2">
    <location>
        <begin position="60"/>
        <end position="77"/>
    </location>
</feature>
<protein>
    <recommendedName>
        <fullName evidence="5">Centrosomal protein 85, like</fullName>
    </recommendedName>
</protein>
<feature type="region of interest" description="Disordered" evidence="2">
    <location>
        <begin position="1"/>
        <end position="170"/>
    </location>
</feature>
<evidence type="ECO:0008006" key="5">
    <source>
        <dbReference type="Google" id="ProtNLM"/>
    </source>
</evidence>
<name>A0A3P9AHP8_ESOLU</name>
<gene>
    <name evidence="3" type="primary">CEP85L</name>
</gene>
<keyword evidence="4" id="KW-1185">Reference proteome</keyword>
<feature type="compositionally biased region" description="Polar residues" evidence="2">
    <location>
        <begin position="29"/>
        <end position="42"/>
    </location>
</feature>
<feature type="coiled-coil region" evidence="1">
    <location>
        <begin position="421"/>
        <end position="640"/>
    </location>
</feature>
<dbReference type="PANTHER" id="PTHR31075">
    <property type="entry name" value="CENTROSOMAL PROTEIN OF 85 KDA"/>
    <property type="match status" value="1"/>
</dbReference>
<evidence type="ECO:0000256" key="1">
    <source>
        <dbReference type="SAM" id="Coils"/>
    </source>
</evidence>
<reference evidence="4" key="1">
    <citation type="journal article" date="2014" name="PLoS ONE">
        <title>The genome and linkage map of the northern pike (Esox lucius): conserved synteny revealed between the salmonid sister group and the Neoteleostei.</title>
        <authorList>
            <person name="Rondeau E.B."/>
            <person name="Minkley D.R."/>
            <person name="Leong J.S."/>
            <person name="Messmer A.M."/>
            <person name="Jantzen J.R."/>
            <person name="von Schalburg K.R."/>
            <person name="Lemon C."/>
            <person name="Bird N.H."/>
            <person name="Koop B.F."/>
        </authorList>
    </citation>
    <scope>NUCLEOTIDE SEQUENCE</scope>
</reference>
<dbReference type="AlphaFoldDB" id="A0A3P9AHP8"/>
<dbReference type="GeneID" id="105017953"/>
<evidence type="ECO:0000313" key="4">
    <source>
        <dbReference type="Proteomes" id="UP000265140"/>
    </source>
</evidence>
<sequence length="751" mass="83577">MWGRKEFEDGFDTFKTGSSSPGWVPGCESTWQGTPSAPGNSNRGRRHSAASDSGDTGIGTSCSDSVEDQSSSSTTLSFQPLRSQAGIPTAHVMPSPSAGSKLSTAPSPGGGSWSSCQLPSPLDSPLDMKDPRPVRRWSSLTRLSGQEKSSPGVRSAYRSDPHGSLDRGLLYGYRPDHLETTEPYMSQGLHLRSPGAEARYKYPLTAKTDCHSSPLKPSTLDLTYSALPESKQPGTGLTVPGPRGLPLGRQAVGGSPIQPAVRTQMWLSEQMEYRPPGPGPEMCGGLSAWQQEQQQRERLRQEAEVNQMLGGASLPVNTLVKIKEGLLRQRELEIDRQKQQILQLHARIRENELRAQQVLQSQKGRCDDTYLLKAKESPFESPVTQLHPQLEVMERVGPLCCDSGELGRKLAAAELEVIHLNEFLKQNTQKYTEDIKKLEEKMKTRDRYISSLKKKCQRESEQNQEKQQRIETLEKYLADLPSLDEVQTQAQQLEEVQEKAQGLQDTVTHLEKSLEESRVVLQEKEDLIETQRKREKELMAAVQSLTEKVEQCLEDGVRLPMLDLKQLEADNARLQQQQATTSKLIDHQKNQIDKLTHELSAVEQRLQEERRLSQDLKQQLQEKEEDLAALSNTLHQNQRQVEAGTVVGQGCGGQGPEAGPLLKEMSLCLLDLKALCSILTQRAQGKEPNLALLLGIKSMSMSGEENDNSLVEDSLRAKLLEVGQLRKDIDDLRTVISDRYAQDMGDNCVTQ</sequence>
<reference evidence="3" key="3">
    <citation type="submission" date="2025-08" db="UniProtKB">
        <authorList>
            <consortium name="Ensembl"/>
        </authorList>
    </citation>
    <scope>IDENTIFICATION</scope>
</reference>
<reference evidence="3" key="4">
    <citation type="submission" date="2025-09" db="UniProtKB">
        <authorList>
            <consortium name="Ensembl"/>
        </authorList>
    </citation>
    <scope>IDENTIFICATION</scope>
</reference>
<feature type="compositionally biased region" description="Polar residues" evidence="2">
    <location>
        <begin position="97"/>
        <end position="106"/>
    </location>
</feature>
<dbReference type="Ensembl" id="ENSELUT00000032952.3">
    <property type="protein sequence ID" value="ENSELUP00000040573.1"/>
    <property type="gene ID" value="ENSELUG00000021092.3"/>
</dbReference>
<dbReference type="FunCoup" id="A0A3P9AHP8">
    <property type="interactions" value="928"/>
</dbReference>
<proteinExistence type="predicted"/>
<accession>A0A3P9AHP8</accession>
<evidence type="ECO:0000313" key="3">
    <source>
        <dbReference type="Ensembl" id="ENSELUP00000040573.1"/>
    </source>
</evidence>
<dbReference type="OMA" id="GMILEIQ"/>
<dbReference type="CTD" id="387119"/>
<dbReference type="Bgee" id="ENSELUG00000021092">
    <property type="expression patterns" value="Expressed in head kidney and 15 other cell types or tissues"/>
</dbReference>
<dbReference type="GO" id="GO:0005813">
    <property type="term" value="C:centrosome"/>
    <property type="evidence" value="ECO:0007669"/>
    <property type="project" value="TreeGrafter"/>
</dbReference>
<keyword evidence="1" id="KW-0175">Coiled coil</keyword>
<dbReference type="InParanoid" id="A0A3P9AHP8"/>
<feature type="coiled-coil region" evidence="1">
    <location>
        <begin position="327"/>
        <end position="354"/>
    </location>
</feature>
<dbReference type="OrthoDB" id="5972981at2759"/>
<dbReference type="PANTHER" id="PTHR31075:SF2">
    <property type="entry name" value="CENTROSOMAL PROTEIN OF 85 KDA-LIKE"/>
    <property type="match status" value="1"/>
</dbReference>
<dbReference type="RefSeq" id="XP_010881324.1">
    <property type="nucleotide sequence ID" value="XM_010883022.5"/>
</dbReference>
<dbReference type="Proteomes" id="UP000265140">
    <property type="component" value="Chromosome 18"/>
</dbReference>
<dbReference type="KEGG" id="els:105017953"/>
<reference evidence="3" key="2">
    <citation type="submission" date="2020-02" db="EMBL/GenBank/DDBJ databases">
        <title>Esox lucius (northern pike) genome, fEsoLuc1, primary haplotype.</title>
        <authorList>
            <person name="Myers G."/>
            <person name="Karagic N."/>
            <person name="Meyer A."/>
            <person name="Pippel M."/>
            <person name="Reichard M."/>
            <person name="Winkler S."/>
            <person name="Tracey A."/>
            <person name="Sims Y."/>
            <person name="Howe K."/>
            <person name="Rhie A."/>
            <person name="Formenti G."/>
            <person name="Durbin R."/>
            <person name="Fedrigo O."/>
            <person name="Jarvis E.D."/>
        </authorList>
    </citation>
    <scope>NUCLEOTIDE SEQUENCE [LARGE SCALE GENOMIC DNA]</scope>
</reference>
<feature type="compositionally biased region" description="Polar residues" evidence="2">
    <location>
        <begin position="138"/>
        <end position="149"/>
    </location>
</feature>